<keyword evidence="4" id="KW-1185">Reference proteome</keyword>
<evidence type="ECO:0000313" key="4">
    <source>
        <dbReference type="Proteomes" id="UP001549320"/>
    </source>
</evidence>
<reference evidence="3 4" key="1">
    <citation type="submission" date="2024-06" db="EMBL/GenBank/DDBJ databases">
        <title>Sorghum-associated microbial communities from plants grown in Nebraska, USA.</title>
        <authorList>
            <person name="Schachtman D."/>
        </authorList>
    </citation>
    <scope>NUCLEOTIDE SEQUENCE [LARGE SCALE GENOMIC DNA]</scope>
    <source>
        <strain evidence="3 4">2709</strain>
    </source>
</reference>
<dbReference type="EMBL" id="JBEPSH010000006">
    <property type="protein sequence ID" value="MET4578088.1"/>
    <property type="molecule type" value="Genomic_DNA"/>
</dbReference>
<dbReference type="Gene3D" id="1.20.1270.180">
    <property type="match status" value="1"/>
</dbReference>
<evidence type="ECO:0000256" key="1">
    <source>
        <dbReference type="SAM" id="SignalP"/>
    </source>
</evidence>
<dbReference type="Pfam" id="PF07007">
    <property type="entry name" value="LprI"/>
    <property type="match status" value="1"/>
</dbReference>
<name>A0ABV2QB05_9BURK</name>
<protein>
    <submittedName>
        <fullName evidence="3">Uncharacterized protein YecT (DUF1311 family)</fullName>
    </submittedName>
</protein>
<dbReference type="Proteomes" id="UP001549320">
    <property type="component" value="Unassembled WGS sequence"/>
</dbReference>
<evidence type="ECO:0000259" key="2">
    <source>
        <dbReference type="Pfam" id="PF07007"/>
    </source>
</evidence>
<keyword evidence="1" id="KW-0732">Signal</keyword>
<dbReference type="RefSeq" id="WP_354445038.1">
    <property type="nucleotide sequence ID" value="NZ_JBEPSH010000006.1"/>
</dbReference>
<gene>
    <name evidence="3" type="ORF">ABIE13_003204</name>
</gene>
<comment type="caution">
    <text evidence="3">The sequence shown here is derived from an EMBL/GenBank/DDBJ whole genome shotgun (WGS) entry which is preliminary data.</text>
</comment>
<dbReference type="PANTHER" id="PTHR39176">
    <property type="entry name" value="PERIPLASMIC PROTEIN-RELATED"/>
    <property type="match status" value="1"/>
</dbReference>
<dbReference type="PANTHER" id="PTHR39176:SF1">
    <property type="entry name" value="PERIPLASMIC PROTEIN"/>
    <property type="match status" value="1"/>
</dbReference>
<accession>A0ABV2QB05</accession>
<organism evidence="3 4">
    <name type="scientific">Ottowia thiooxydans</name>
    <dbReference type="NCBI Taxonomy" id="219182"/>
    <lineage>
        <taxon>Bacteria</taxon>
        <taxon>Pseudomonadati</taxon>
        <taxon>Pseudomonadota</taxon>
        <taxon>Betaproteobacteria</taxon>
        <taxon>Burkholderiales</taxon>
        <taxon>Comamonadaceae</taxon>
        <taxon>Ottowia</taxon>
    </lineage>
</organism>
<dbReference type="InterPro" id="IPR009739">
    <property type="entry name" value="LprI-like_N"/>
</dbReference>
<feature type="domain" description="Lysozyme inhibitor LprI-like N-terminal" evidence="2">
    <location>
        <begin position="27"/>
        <end position="118"/>
    </location>
</feature>
<proteinExistence type="predicted"/>
<feature type="chain" id="PRO_5046750226" evidence="1">
    <location>
        <begin position="21"/>
        <end position="143"/>
    </location>
</feature>
<evidence type="ECO:0000313" key="3">
    <source>
        <dbReference type="EMBL" id="MET4578088.1"/>
    </source>
</evidence>
<feature type="signal peptide" evidence="1">
    <location>
        <begin position="1"/>
        <end position="20"/>
    </location>
</feature>
<sequence>MLKIPAAFALLLLFTASAQASTDMCFEKAQTQAQLNECSANALKTADDELNTLYRRMQDRLRSDSSIKPLLVDAERKWMSFRDSECAFSAVRSSGGSMHAMQVNDCLTRLTRARAVELQNHLACGRGAGEQEASQCALPRANR</sequence>